<evidence type="ECO:0000259" key="3">
    <source>
        <dbReference type="PROSITE" id="PS50263"/>
    </source>
</evidence>
<evidence type="ECO:0000256" key="2">
    <source>
        <dbReference type="ARBA" id="ARBA00022801"/>
    </source>
</evidence>
<dbReference type="CDD" id="cd07572">
    <property type="entry name" value="nit"/>
    <property type="match status" value="1"/>
</dbReference>
<keyword evidence="5" id="KW-1185">Reference proteome</keyword>
<dbReference type="InterPro" id="IPR036526">
    <property type="entry name" value="C-N_Hydrolase_sf"/>
</dbReference>
<dbReference type="PANTHER" id="PTHR23088">
    <property type="entry name" value="NITRILASE-RELATED"/>
    <property type="match status" value="1"/>
</dbReference>
<keyword evidence="2 4" id="KW-0378">Hydrolase</keyword>
<dbReference type="PANTHER" id="PTHR23088:SF27">
    <property type="entry name" value="DEAMINATED GLUTATHIONE AMIDASE"/>
    <property type="match status" value="1"/>
</dbReference>
<dbReference type="SUPFAM" id="SSF56317">
    <property type="entry name" value="Carbon-nitrogen hydrolase"/>
    <property type="match status" value="1"/>
</dbReference>
<sequence length="293" mass="31645">MATNDAPKDTARDAALVVACVQMRSSRDPAANRDAAINGIREAADAGAVYIQTPEMTSLLVRDRKELFAKAEDQTHDPLIAAAREVAREKRVTVHLGSLPLLEGDRIANRAIVIDPKGEIAATYDKIHLFDVDLPNGESWRESATYAGGHQAVTAPLAVGEDTYTLGVSICYDLRFPYLYRALAEVGAVILTAPACFTRQTGEAHWQVLQRARAIENGAFMISAAQGGTHDDGRHTWGHSIIVDPWGRVMAEGGSEPGIILASIDPAMVAQVRAQIPSLRHTQLFSLPDSNES</sequence>
<dbReference type="Proteomes" id="UP000537592">
    <property type="component" value="Unassembled WGS sequence"/>
</dbReference>
<dbReference type="PROSITE" id="PS50263">
    <property type="entry name" value="CN_HYDROLASE"/>
    <property type="match status" value="1"/>
</dbReference>
<protein>
    <submittedName>
        <fullName evidence="4">Putative amidohydrolase</fullName>
    </submittedName>
</protein>
<dbReference type="AlphaFoldDB" id="A0A7W5Z2C7"/>
<organism evidence="4 5">
    <name type="scientific">Pseudochelatococcus contaminans</name>
    <dbReference type="NCBI Taxonomy" id="1538103"/>
    <lineage>
        <taxon>Bacteria</taxon>
        <taxon>Pseudomonadati</taxon>
        <taxon>Pseudomonadota</taxon>
        <taxon>Alphaproteobacteria</taxon>
        <taxon>Hyphomicrobiales</taxon>
        <taxon>Chelatococcaceae</taxon>
        <taxon>Pseudochelatococcus</taxon>
    </lineage>
</organism>
<comment type="caution">
    <text evidence="4">The sequence shown here is derived from an EMBL/GenBank/DDBJ whole genome shotgun (WGS) entry which is preliminary data.</text>
</comment>
<proteinExistence type="inferred from homology"/>
<comment type="similarity">
    <text evidence="1">Belongs to the carbon-nitrogen hydrolase superfamily. NIT1/NIT2 family.</text>
</comment>
<dbReference type="InterPro" id="IPR001110">
    <property type="entry name" value="UPF0012_CS"/>
</dbReference>
<accession>A0A7W5Z2C7</accession>
<gene>
    <name evidence="4" type="ORF">FHS81_000881</name>
</gene>
<feature type="domain" description="CN hydrolase" evidence="3">
    <location>
        <begin position="16"/>
        <end position="266"/>
    </location>
</feature>
<evidence type="ECO:0000313" key="4">
    <source>
        <dbReference type="EMBL" id="MBB3808811.1"/>
    </source>
</evidence>
<dbReference type="InterPro" id="IPR003010">
    <property type="entry name" value="C-N_Hydrolase"/>
</dbReference>
<dbReference type="GO" id="GO:0016811">
    <property type="term" value="F:hydrolase activity, acting on carbon-nitrogen (but not peptide) bonds, in linear amides"/>
    <property type="evidence" value="ECO:0007669"/>
    <property type="project" value="InterPro"/>
</dbReference>
<dbReference type="PROSITE" id="PS01227">
    <property type="entry name" value="UPF0012"/>
    <property type="match status" value="1"/>
</dbReference>
<name>A0A7W5Z2C7_9HYPH</name>
<dbReference type="RefSeq" id="WP_246374723.1">
    <property type="nucleotide sequence ID" value="NZ_JACICC010000002.1"/>
</dbReference>
<dbReference type="EMBL" id="JACICC010000002">
    <property type="protein sequence ID" value="MBB3808811.1"/>
    <property type="molecule type" value="Genomic_DNA"/>
</dbReference>
<evidence type="ECO:0000256" key="1">
    <source>
        <dbReference type="ARBA" id="ARBA00010613"/>
    </source>
</evidence>
<dbReference type="InterPro" id="IPR045254">
    <property type="entry name" value="Nit1/2_C-N_Hydrolase"/>
</dbReference>
<dbReference type="Pfam" id="PF00795">
    <property type="entry name" value="CN_hydrolase"/>
    <property type="match status" value="1"/>
</dbReference>
<dbReference type="Gene3D" id="3.60.110.10">
    <property type="entry name" value="Carbon-nitrogen hydrolase"/>
    <property type="match status" value="1"/>
</dbReference>
<reference evidence="4 5" key="1">
    <citation type="submission" date="2020-08" db="EMBL/GenBank/DDBJ databases">
        <title>Genomic Encyclopedia of Type Strains, Phase IV (KMG-IV): sequencing the most valuable type-strain genomes for metagenomic binning, comparative biology and taxonomic classification.</title>
        <authorList>
            <person name="Goeker M."/>
        </authorList>
    </citation>
    <scope>NUCLEOTIDE SEQUENCE [LARGE SCALE GENOMIC DNA]</scope>
    <source>
        <strain evidence="4 5">DSM 28760</strain>
    </source>
</reference>
<evidence type="ECO:0000313" key="5">
    <source>
        <dbReference type="Proteomes" id="UP000537592"/>
    </source>
</evidence>